<gene>
    <name evidence="1" type="ORF">J1N35_029268</name>
</gene>
<proteinExistence type="predicted"/>
<dbReference type="PANTHER" id="PTHR33116">
    <property type="entry name" value="REVERSE TRANSCRIPTASE ZINC-BINDING DOMAIN-CONTAINING PROTEIN-RELATED-RELATED"/>
    <property type="match status" value="1"/>
</dbReference>
<organism evidence="1 2">
    <name type="scientific">Gossypium stocksii</name>
    <dbReference type="NCBI Taxonomy" id="47602"/>
    <lineage>
        <taxon>Eukaryota</taxon>
        <taxon>Viridiplantae</taxon>
        <taxon>Streptophyta</taxon>
        <taxon>Embryophyta</taxon>
        <taxon>Tracheophyta</taxon>
        <taxon>Spermatophyta</taxon>
        <taxon>Magnoliopsida</taxon>
        <taxon>eudicotyledons</taxon>
        <taxon>Gunneridae</taxon>
        <taxon>Pentapetalae</taxon>
        <taxon>rosids</taxon>
        <taxon>malvids</taxon>
        <taxon>Malvales</taxon>
        <taxon>Malvaceae</taxon>
        <taxon>Malvoideae</taxon>
        <taxon>Gossypium</taxon>
    </lineage>
</organism>
<name>A0A9D3ZRW7_9ROSI</name>
<reference evidence="1 2" key="1">
    <citation type="journal article" date="2021" name="Plant Biotechnol. J.">
        <title>Multi-omics assisted identification of the key and species-specific regulatory components of drought-tolerant mechanisms in Gossypium stocksii.</title>
        <authorList>
            <person name="Yu D."/>
            <person name="Ke L."/>
            <person name="Zhang D."/>
            <person name="Wu Y."/>
            <person name="Sun Y."/>
            <person name="Mei J."/>
            <person name="Sun J."/>
            <person name="Sun Y."/>
        </authorList>
    </citation>
    <scope>NUCLEOTIDE SEQUENCE [LARGE SCALE GENOMIC DNA]</scope>
    <source>
        <strain evidence="2">cv. E1</strain>
        <tissue evidence="1">Leaf</tissue>
    </source>
</reference>
<keyword evidence="2" id="KW-1185">Reference proteome</keyword>
<dbReference type="OrthoDB" id="988315at2759"/>
<evidence type="ECO:0000313" key="2">
    <source>
        <dbReference type="Proteomes" id="UP000828251"/>
    </source>
</evidence>
<accession>A0A9D3ZRW7</accession>
<dbReference type="AlphaFoldDB" id="A0A9D3ZRW7"/>
<dbReference type="SUPFAM" id="SSF56219">
    <property type="entry name" value="DNase I-like"/>
    <property type="match status" value="1"/>
</dbReference>
<dbReference type="Gene3D" id="3.60.10.10">
    <property type="entry name" value="Endonuclease/exonuclease/phosphatase"/>
    <property type="match status" value="1"/>
</dbReference>
<protein>
    <submittedName>
        <fullName evidence="1">Uncharacterized protein</fullName>
    </submittedName>
</protein>
<dbReference type="Proteomes" id="UP000828251">
    <property type="component" value="Unassembled WGS sequence"/>
</dbReference>
<comment type="caution">
    <text evidence="1">The sequence shown here is derived from an EMBL/GenBank/DDBJ whole genome shotgun (WGS) entry which is preliminary data.</text>
</comment>
<dbReference type="PANTHER" id="PTHR33116:SF78">
    <property type="entry name" value="OS12G0587133 PROTEIN"/>
    <property type="match status" value="1"/>
</dbReference>
<dbReference type="InterPro" id="IPR036691">
    <property type="entry name" value="Endo/exonu/phosph_ase_sf"/>
</dbReference>
<sequence>MGIRFRVEENQNPNIVVVEGERGDGSLALKFLYCGLASSVPPGSSSVKWGKSCDQNHITLRNKENEEVMVSTVELVDDISKKIDSFVGLIKDNINDSMELQEEQGKDLINQEYVCEFDMDVIVLLETRISRLRMESIIMTLGFDYSHRVESRGFAGGICIMWKDTMSINIQLCHFQYIHLSVNRAQQDRVFHWTVVYGSPDAKKRELLWDSLNQMARLMKKSLLLAGEEKIKGLRPFRFLVGGLTHSSFPELVKENWIFNGTMKETIDNFTNEAKKWNSNTFSNLTRRKKETIARIKGVQWALERKQTRNMRKLEFRLKQEVEMILDLEEPLWKQKSRCNWITEGDRNTKYFHSRTMKRRRTNRIEALNLTNGEWSFEEEVLNVEAASFFKNLYTNDGPVNELEVKKTLDGMSPLKASGVHGLHEKFFQSQWHCVVSDAFTGRYFVSDAFTGRCLGLSRTDNLGKYFSVLLLHARVTKGTYAFLIDKVRKRLSGWEGKMLSLARRVTLAKSVLQSIPNYFMQPTLLPMGIFKEIEKMIRKFIWGSNNIFQKTALVGWDKCFLPQGDGRTVWFWSDHWIRELGPLVNYSVNQTPTFKDATVYAMVSLNGECNWEYFVRDLPREKRRNNMIFNGEAGELVSETAGILAYARIVTMAKNRKDEQNSDWISWQPAPEDWCKLNAGGTKHLTTGRAAAGGLI</sequence>
<evidence type="ECO:0000313" key="1">
    <source>
        <dbReference type="EMBL" id="KAH1064281.1"/>
    </source>
</evidence>
<dbReference type="EMBL" id="JAIQCV010000009">
    <property type="protein sequence ID" value="KAH1064281.1"/>
    <property type="molecule type" value="Genomic_DNA"/>
</dbReference>